<dbReference type="AlphaFoldDB" id="A0A8T2UZC8"/>
<dbReference type="PANTHER" id="PTHR31635">
    <property type="entry name" value="REVERSE TRANSCRIPTASE DOMAIN-CONTAINING PROTEIN-RELATED"/>
    <property type="match status" value="1"/>
</dbReference>
<evidence type="ECO:0000313" key="3">
    <source>
        <dbReference type="Proteomes" id="UP000825935"/>
    </source>
</evidence>
<dbReference type="OMA" id="HMASAYE"/>
<dbReference type="Proteomes" id="UP000825935">
    <property type="component" value="Chromosome 4"/>
</dbReference>
<name>A0A8T2UZC8_CERRI</name>
<organism evidence="2 3">
    <name type="scientific">Ceratopteris richardii</name>
    <name type="common">Triangle waterfern</name>
    <dbReference type="NCBI Taxonomy" id="49495"/>
    <lineage>
        <taxon>Eukaryota</taxon>
        <taxon>Viridiplantae</taxon>
        <taxon>Streptophyta</taxon>
        <taxon>Embryophyta</taxon>
        <taxon>Tracheophyta</taxon>
        <taxon>Polypodiopsida</taxon>
        <taxon>Polypodiidae</taxon>
        <taxon>Polypodiales</taxon>
        <taxon>Pteridineae</taxon>
        <taxon>Pteridaceae</taxon>
        <taxon>Parkerioideae</taxon>
        <taxon>Ceratopteris</taxon>
    </lineage>
</organism>
<dbReference type="CDD" id="cd01650">
    <property type="entry name" value="RT_nLTR_like"/>
    <property type="match status" value="1"/>
</dbReference>
<dbReference type="InterPro" id="IPR000477">
    <property type="entry name" value="RT_dom"/>
</dbReference>
<reference evidence="2" key="1">
    <citation type="submission" date="2021-08" db="EMBL/GenBank/DDBJ databases">
        <title>WGS assembly of Ceratopteris richardii.</title>
        <authorList>
            <person name="Marchant D.B."/>
            <person name="Chen G."/>
            <person name="Jenkins J."/>
            <person name="Shu S."/>
            <person name="Leebens-Mack J."/>
            <person name="Grimwood J."/>
            <person name="Schmutz J."/>
            <person name="Soltis P."/>
            <person name="Soltis D."/>
            <person name="Chen Z.-H."/>
        </authorList>
    </citation>
    <scope>NUCLEOTIDE SEQUENCE</scope>
    <source>
        <strain evidence="2">Whitten #5841</strain>
        <tissue evidence="2">Leaf</tissue>
    </source>
</reference>
<dbReference type="PANTHER" id="PTHR31635:SF196">
    <property type="entry name" value="REVERSE TRANSCRIPTASE DOMAIN-CONTAINING PROTEIN-RELATED"/>
    <property type="match status" value="1"/>
</dbReference>
<accession>A0A8T2UZC8</accession>
<dbReference type="OrthoDB" id="1938551at2759"/>
<dbReference type="Pfam" id="PF00078">
    <property type="entry name" value="RVT_1"/>
    <property type="match status" value="2"/>
</dbReference>
<evidence type="ECO:0000259" key="1">
    <source>
        <dbReference type="PROSITE" id="PS50878"/>
    </source>
</evidence>
<dbReference type="InterPro" id="IPR043502">
    <property type="entry name" value="DNA/RNA_pol_sf"/>
</dbReference>
<gene>
    <name evidence="2" type="ORF">KP509_04G089700</name>
</gene>
<sequence length="890" mass="104249">MTEKIDTGQLLSDKEYNRLCDAYPCLQLIENNAIQSAKVKARCVEVTDLHANSRCFFDFLQAKHLKLQMSMLETDKGILLNGNSIAAYCTDHFRNLFAASYKSDEAWFATVKELLAFTPQTLDTHMASAYEKTISEEEIFMALKLFKNGEAPRMDGITKEFVLAFWPSLKTLLREVCNEIWMEEKMPSSFKLGKVKLIPKMDVPKRIGDWRPITMMSIIYKIFAKIFALRLKSIIHKVVHPSQIGFVNRRSIFDNILLTQLLMEHVTVSNQQVVGIQIDFEKAFDRVRLTEAFSVERSVHQGCPLSPLLYALASLPMFFLLEAKMNSQYIHGISLHGVHQIAVGFADDTLIFAKDDKKNVDNIINTLALFSEASALYINRKKSALVDISAQDFQGIRWKGTRIEKGIVFRHLGYPLGINVSDKNKIEWVMHKIKCKIDMWHAPQWTLHARVRIVQAFLQPYIMYYLLFLSWKKCHIRDFECLLKNFLWRKKHNRALTNGGLGILNLYSHTIARREAFIMRITSVHNPLWLDIFWRIIENAEVRFKGKCKLDVWNKFFSHAPLYTSSPTLNFLLRSFKLATSYLKWNGRQRYVGNSFASLSPYWSFLSNPPVAHSLEEAARYLNNKGIDPIAKCYDSKWDLLTFPLVRKKYLVGPAYRSAWVQLSLFLHQFQMPLSIDASDPWRDWLLAKHTRWWTRRASTFYHSFLFSDSIASQCNSRWKLQKHLSWWRSRFHSIWYSSFTFKMKIFMWRIFVGHFTLGAFLSKHGLQSAQCPHCSSYAENMRHGFWLCQRIQRWWTTLFLFPIWERKPTKADCTFLLFDNEHAISDWVRKRCVFLLLQNIWMLRNAKLFGNKISIPNFSWELCKTHLRLDVAPMPFVDRAAYISFLEAI</sequence>
<proteinExistence type="predicted"/>
<dbReference type="Pfam" id="PF13966">
    <property type="entry name" value="zf-RVT"/>
    <property type="match status" value="1"/>
</dbReference>
<feature type="domain" description="Reverse transcriptase" evidence="1">
    <location>
        <begin position="179"/>
        <end position="403"/>
    </location>
</feature>
<protein>
    <recommendedName>
        <fullName evidence="1">Reverse transcriptase domain-containing protein</fullName>
    </recommendedName>
</protein>
<dbReference type="SUPFAM" id="SSF56672">
    <property type="entry name" value="DNA/RNA polymerases"/>
    <property type="match status" value="1"/>
</dbReference>
<comment type="caution">
    <text evidence="2">The sequence shown here is derived from an EMBL/GenBank/DDBJ whole genome shotgun (WGS) entry which is preliminary data.</text>
</comment>
<dbReference type="PROSITE" id="PS50878">
    <property type="entry name" value="RT_POL"/>
    <property type="match status" value="1"/>
</dbReference>
<evidence type="ECO:0000313" key="2">
    <source>
        <dbReference type="EMBL" id="KAH7440068.1"/>
    </source>
</evidence>
<dbReference type="EMBL" id="CM035409">
    <property type="protein sequence ID" value="KAH7440068.1"/>
    <property type="molecule type" value="Genomic_DNA"/>
</dbReference>
<keyword evidence="3" id="KW-1185">Reference proteome</keyword>
<dbReference type="InterPro" id="IPR026960">
    <property type="entry name" value="RVT-Znf"/>
</dbReference>